<feature type="compositionally biased region" description="Basic residues" evidence="1">
    <location>
        <begin position="229"/>
        <end position="238"/>
    </location>
</feature>
<dbReference type="GeneID" id="54300679"/>
<feature type="domain" description="Bacteriophage T5 Orf172 DNA-binding" evidence="2">
    <location>
        <begin position="246"/>
        <end position="341"/>
    </location>
</feature>
<feature type="region of interest" description="Disordered" evidence="1">
    <location>
        <begin position="112"/>
        <end position="151"/>
    </location>
</feature>
<feature type="region of interest" description="Disordered" evidence="1">
    <location>
        <begin position="167"/>
        <end position="252"/>
    </location>
</feature>
<evidence type="ECO:0000313" key="4">
    <source>
        <dbReference type="Proteomes" id="UP000799438"/>
    </source>
</evidence>
<dbReference type="Pfam" id="PF10544">
    <property type="entry name" value="T5orf172"/>
    <property type="match status" value="1"/>
</dbReference>
<organism evidence="3 4">
    <name type="scientific">Aplosporella prunicola CBS 121167</name>
    <dbReference type="NCBI Taxonomy" id="1176127"/>
    <lineage>
        <taxon>Eukaryota</taxon>
        <taxon>Fungi</taxon>
        <taxon>Dikarya</taxon>
        <taxon>Ascomycota</taxon>
        <taxon>Pezizomycotina</taxon>
        <taxon>Dothideomycetes</taxon>
        <taxon>Dothideomycetes incertae sedis</taxon>
        <taxon>Botryosphaeriales</taxon>
        <taxon>Aplosporellaceae</taxon>
        <taxon>Aplosporella</taxon>
    </lineage>
</organism>
<feature type="compositionally biased region" description="Polar residues" evidence="1">
    <location>
        <begin position="403"/>
        <end position="419"/>
    </location>
</feature>
<evidence type="ECO:0000313" key="3">
    <source>
        <dbReference type="EMBL" id="KAF2141592.1"/>
    </source>
</evidence>
<dbReference type="EMBL" id="ML995486">
    <property type="protein sequence ID" value="KAF2141592.1"/>
    <property type="molecule type" value="Genomic_DNA"/>
</dbReference>
<protein>
    <recommendedName>
        <fullName evidence="2">Bacteriophage T5 Orf172 DNA-binding domain-containing protein</fullName>
    </recommendedName>
</protein>
<evidence type="ECO:0000259" key="2">
    <source>
        <dbReference type="Pfam" id="PF10544"/>
    </source>
</evidence>
<sequence>MAAPCSPYNIASSTTHFVESPKSTIDKLRREPRMSDFACLVIIKDKSGSRPCKNRPSSSQEVVDAAYNIINSQTSGSYTTEQSKKLLKIFLCSRTHIRMSKYCEAVQHLLSSSPGDDASIHDDPPARPGLILPPPTPCKTSLTTHYPPMPSSYKIASRLKSQFNEERLDDMEEASESDDEDLDPAEDSNLKANRTSTGEPELLDHEPSHPKPTISDNISPDQKPTKGPTKSRKSRPSRRPSSQKESHQDLSDFVKLGISKNVTQRAYNVKSDCRLKDIRVDWKSDQCFKNPTNIEREAQQELKNVELSHEKIPCWHGKDDPEYHHEWFQCDLETAKAVVKSVIARIGIPLDEKASAEPETVTEKTSMSICLPTRTRSIESGEKVSFPKALPTLAEPAKPTDKVPTSTCLPTGTESTELTNKGPALKNVPNESYGTLLGPWEYSFHLLRDYYMGH</sequence>
<dbReference type="InterPro" id="IPR018306">
    <property type="entry name" value="Phage_T5_Orf172_DNA-bd"/>
</dbReference>
<keyword evidence="4" id="KW-1185">Reference proteome</keyword>
<gene>
    <name evidence="3" type="ORF">K452DRAFT_308686</name>
</gene>
<accession>A0A6A6BBH9</accession>
<dbReference type="Proteomes" id="UP000799438">
    <property type="component" value="Unassembled WGS sequence"/>
</dbReference>
<dbReference type="RefSeq" id="XP_033397304.1">
    <property type="nucleotide sequence ID" value="XM_033543182.1"/>
</dbReference>
<feature type="region of interest" description="Disordered" evidence="1">
    <location>
        <begin position="394"/>
        <end position="419"/>
    </location>
</feature>
<dbReference type="AlphaFoldDB" id="A0A6A6BBH9"/>
<reference evidence="3" key="1">
    <citation type="journal article" date="2020" name="Stud. Mycol.">
        <title>101 Dothideomycetes genomes: a test case for predicting lifestyles and emergence of pathogens.</title>
        <authorList>
            <person name="Haridas S."/>
            <person name="Albert R."/>
            <person name="Binder M."/>
            <person name="Bloem J."/>
            <person name="Labutti K."/>
            <person name="Salamov A."/>
            <person name="Andreopoulos B."/>
            <person name="Baker S."/>
            <person name="Barry K."/>
            <person name="Bills G."/>
            <person name="Bluhm B."/>
            <person name="Cannon C."/>
            <person name="Castanera R."/>
            <person name="Culley D."/>
            <person name="Daum C."/>
            <person name="Ezra D."/>
            <person name="Gonzalez J."/>
            <person name="Henrissat B."/>
            <person name="Kuo A."/>
            <person name="Liang C."/>
            <person name="Lipzen A."/>
            <person name="Lutzoni F."/>
            <person name="Magnuson J."/>
            <person name="Mondo S."/>
            <person name="Nolan M."/>
            <person name="Ohm R."/>
            <person name="Pangilinan J."/>
            <person name="Park H.-J."/>
            <person name="Ramirez L."/>
            <person name="Alfaro M."/>
            <person name="Sun H."/>
            <person name="Tritt A."/>
            <person name="Yoshinaga Y."/>
            <person name="Zwiers L.-H."/>
            <person name="Turgeon B."/>
            <person name="Goodwin S."/>
            <person name="Spatafora J."/>
            <person name="Crous P."/>
            <person name="Grigoriev I."/>
        </authorList>
    </citation>
    <scope>NUCLEOTIDE SEQUENCE</scope>
    <source>
        <strain evidence="3">CBS 121167</strain>
    </source>
</reference>
<feature type="compositionally biased region" description="Acidic residues" evidence="1">
    <location>
        <begin position="167"/>
        <end position="186"/>
    </location>
</feature>
<feature type="compositionally biased region" description="Basic and acidic residues" evidence="1">
    <location>
        <begin position="242"/>
        <end position="252"/>
    </location>
</feature>
<name>A0A6A6BBH9_9PEZI</name>
<proteinExistence type="predicted"/>
<evidence type="ECO:0000256" key="1">
    <source>
        <dbReference type="SAM" id="MobiDB-lite"/>
    </source>
</evidence>